<dbReference type="GO" id="GO:0000155">
    <property type="term" value="F:phosphorelay sensor kinase activity"/>
    <property type="evidence" value="ECO:0007669"/>
    <property type="project" value="InterPro"/>
</dbReference>
<dbReference type="GO" id="GO:0004721">
    <property type="term" value="F:phosphoprotein phosphatase activity"/>
    <property type="evidence" value="ECO:0007669"/>
    <property type="project" value="TreeGrafter"/>
</dbReference>
<evidence type="ECO:0000256" key="6">
    <source>
        <dbReference type="ARBA" id="ARBA00023012"/>
    </source>
</evidence>
<comment type="catalytic activity">
    <reaction evidence="1">
        <text>ATP + protein L-histidine = ADP + protein N-phospho-L-histidine.</text>
        <dbReference type="EC" id="2.7.13.3"/>
    </reaction>
</comment>
<evidence type="ECO:0000256" key="5">
    <source>
        <dbReference type="ARBA" id="ARBA00022777"/>
    </source>
</evidence>
<dbReference type="EMBL" id="CP073041">
    <property type="protein sequence ID" value="UXE62576.1"/>
    <property type="molecule type" value="Genomic_DNA"/>
</dbReference>
<name>A0A977PWZ1_9CYAN</name>
<proteinExistence type="predicted"/>
<evidence type="ECO:0000256" key="1">
    <source>
        <dbReference type="ARBA" id="ARBA00000085"/>
    </source>
</evidence>
<feature type="domain" description="Histidine kinase" evidence="8">
    <location>
        <begin position="191"/>
        <end position="414"/>
    </location>
</feature>
<dbReference type="CDD" id="cd00082">
    <property type="entry name" value="HisKA"/>
    <property type="match status" value="1"/>
</dbReference>
<dbReference type="SUPFAM" id="SSF47384">
    <property type="entry name" value="Homodimeric domain of signal transducing histidine kinase"/>
    <property type="match status" value="1"/>
</dbReference>
<dbReference type="GO" id="GO:0016036">
    <property type="term" value="P:cellular response to phosphate starvation"/>
    <property type="evidence" value="ECO:0007669"/>
    <property type="project" value="TreeGrafter"/>
</dbReference>
<keyword evidence="3" id="KW-0597">Phosphoprotein</keyword>
<organism evidence="9">
    <name type="scientific">Woronichinia naegeliana WA131</name>
    <dbReference type="NCBI Taxonomy" id="2824559"/>
    <lineage>
        <taxon>Bacteria</taxon>
        <taxon>Bacillati</taxon>
        <taxon>Cyanobacteriota</taxon>
        <taxon>Cyanophyceae</taxon>
        <taxon>Synechococcales</taxon>
        <taxon>Coelosphaeriaceae</taxon>
        <taxon>Woronichinia</taxon>
    </lineage>
</organism>
<dbReference type="InterPro" id="IPR005467">
    <property type="entry name" value="His_kinase_dom"/>
</dbReference>
<keyword evidence="7" id="KW-0472">Membrane</keyword>
<evidence type="ECO:0000256" key="3">
    <source>
        <dbReference type="ARBA" id="ARBA00022553"/>
    </source>
</evidence>
<dbReference type="InterPro" id="IPR003661">
    <property type="entry name" value="HisK_dim/P_dom"/>
</dbReference>
<dbReference type="SMART" id="SM00387">
    <property type="entry name" value="HATPase_c"/>
    <property type="match status" value="1"/>
</dbReference>
<dbReference type="Proteomes" id="UP001065613">
    <property type="component" value="Chromosome"/>
</dbReference>
<dbReference type="Pfam" id="PF13188">
    <property type="entry name" value="PAS_8"/>
    <property type="match status" value="1"/>
</dbReference>
<dbReference type="PROSITE" id="PS50109">
    <property type="entry name" value="HIS_KIN"/>
    <property type="match status" value="1"/>
</dbReference>
<evidence type="ECO:0000313" key="9">
    <source>
        <dbReference type="EMBL" id="UXE62576.1"/>
    </source>
</evidence>
<dbReference type="InterPro" id="IPR004358">
    <property type="entry name" value="Sig_transdc_His_kin-like_C"/>
</dbReference>
<dbReference type="InterPro" id="IPR036097">
    <property type="entry name" value="HisK_dim/P_sf"/>
</dbReference>
<keyword evidence="6" id="KW-0902">Two-component regulatory system</keyword>
<dbReference type="SMART" id="SM00388">
    <property type="entry name" value="HisKA"/>
    <property type="match status" value="1"/>
</dbReference>
<dbReference type="FunFam" id="3.30.565.10:FF:000006">
    <property type="entry name" value="Sensor histidine kinase WalK"/>
    <property type="match status" value="1"/>
</dbReference>
<reference evidence="9" key="1">
    <citation type="submission" date="2021-04" db="EMBL/GenBank/DDBJ databases">
        <title>Genome sequence of Woronichinia naegeliana from Washington state freshwater lake bloom.</title>
        <authorList>
            <person name="Dreher T.W."/>
        </authorList>
    </citation>
    <scope>NUCLEOTIDE SEQUENCE</scope>
    <source>
        <strain evidence="9">WA131</strain>
    </source>
</reference>
<dbReference type="EC" id="2.7.13.3" evidence="2"/>
<keyword evidence="4" id="KW-0808">Transferase</keyword>
<dbReference type="PRINTS" id="PR00344">
    <property type="entry name" value="BCTRLSENSOR"/>
</dbReference>
<dbReference type="Pfam" id="PF00512">
    <property type="entry name" value="HisKA"/>
    <property type="match status" value="1"/>
</dbReference>
<dbReference type="InterPro" id="IPR003594">
    <property type="entry name" value="HATPase_dom"/>
</dbReference>
<accession>A0A977PWZ1</accession>
<dbReference type="Gene3D" id="1.10.287.130">
    <property type="match status" value="1"/>
</dbReference>
<dbReference type="SUPFAM" id="SSF55874">
    <property type="entry name" value="ATPase domain of HSP90 chaperone/DNA topoisomerase II/histidine kinase"/>
    <property type="match status" value="1"/>
</dbReference>
<dbReference type="GO" id="GO:0005886">
    <property type="term" value="C:plasma membrane"/>
    <property type="evidence" value="ECO:0007669"/>
    <property type="project" value="TreeGrafter"/>
</dbReference>
<dbReference type="KEGG" id="wna:KA717_07410"/>
<dbReference type="InterPro" id="IPR050351">
    <property type="entry name" value="BphY/WalK/GraS-like"/>
</dbReference>
<keyword evidence="5 9" id="KW-0418">Kinase</keyword>
<dbReference type="InterPro" id="IPR035965">
    <property type="entry name" value="PAS-like_dom_sf"/>
</dbReference>
<evidence type="ECO:0000256" key="7">
    <source>
        <dbReference type="ARBA" id="ARBA00023136"/>
    </source>
</evidence>
<evidence type="ECO:0000256" key="4">
    <source>
        <dbReference type="ARBA" id="ARBA00022679"/>
    </source>
</evidence>
<dbReference type="SUPFAM" id="SSF55785">
    <property type="entry name" value="PYP-like sensor domain (PAS domain)"/>
    <property type="match status" value="1"/>
</dbReference>
<dbReference type="InterPro" id="IPR036890">
    <property type="entry name" value="HATPase_C_sf"/>
</dbReference>
<gene>
    <name evidence="9" type="ORF">KA717_07410</name>
</gene>
<dbReference type="InterPro" id="IPR000014">
    <property type="entry name" value="PAS"/>
</dbReference>
<dbReference type="Gene3D" id="3.30.565.10">
    <property type="entry name" value="Histidine kinase-like ATPase, C-terminal domain"/>
    <property type="match status" value="1"/>
</dbReference>
<dbReference type="CDD" id="cd00075">
    <property type="entry name" value="HATPase"/>
    <property type="match status" value="1"/>
</dbReference>
<dbReference type="Pfam" id="PF02518">
    <property type="entry name" value="HATPase_c"/>
    <property type="match status" value="1"/>
</dbReference>
<sequence length="415" mass="48347">MVGFGLGTWERYRLKSRLRPLLTSLPDTAEVAQSLSLTSLVRREITYLSEKCQAYQEELELWQYLMDQSPLGYLRIDADNYLRWCNPQAQQLLKIDRWQPDQLRLVLELVRSYELDQLIEKTRQSQQNRVEEWFFYPAPESVENGQQSFALSSRLLRGYSYALPQKQVVVMLENLQPLAELTRSRDRAFSDLTHELRTPLTAISLVAETLEKRLQNPERQWVEQMLGETKRLQYLVENWLNLTAIQENPQQFLQYQPLELRELIFDRWQSLQPFVQHKPVRWQYQGPDEVRLEADPDRLMQVFLNLLDNSLKHSPPDGLIEVKVQYLETKAVWEIQIIDQGEGFSAADLPYIFERLYRGEVSRTRQGLVRERQGSGLGLAIAKEIVEAHGGTLTAHNSPVTGGACLTIHLPQKKT</sequence>
<evidence type="ECO:0000256" key="2">
    <source>
        <dbReference type="ARBA" id="ARBA00012438"/>
    </source>
</evidence>
<dbReference type="AlphaFoldDB" id="A0A977PWZ1"/>
<protein>
    <recommendedName>
        <fullName evidence="2">histidine kinase</fullName>
        <ecNumber evidence="2">2.7.13.3</ecNumber>
    </recommendedName>
</protein>
<evidence type="ECO:0000259" key="8">
    <source>
        <dbReference type="PROSITE" id="PS50109"/>
    </source>
</evidence>
<dbReference type="PANTHER" id="PTHR45453:SF1">
    <property type="entry name" value="PHOSPHATE REGULON SENSOR PROTEIN PHOR"/>
    <property type="match status" value="1"/>
</dbReference>
<dbReference type="SMART" id="SM00091">
    <property type="entry name" value="PAS"/>
    <property type="match status" value="1"/>
</dbReference>
<dbReference type="PANTHER" id="PTHR45453">
    <property type="entry name" value="PHOSPHATE REGULON SENSOR PROTEIN PHOR"/>
    <property type="match status" value="1"/>
</dbReference>